<dbReference type="STRING" id="913774.A0A0C3HZA1"/>
<accession>A0A0C3HZA1</accession>
<name>A0A0C3HZA1_OIDMZ</name>
<gene>
    <name evidence="5" type="ORF">OIDMADRAFT_22431</name>
</gene>
<dbReference type="PANTHER" id="PTHR22935:SF95">
    <property type="entry name" value="BETA-LACTAMASE-LIKE 1-RELATED"/>
    <property type="match status" value="1"/>
</dbReference>
<feature type="chain" id="PRO_5002165422" evidence="2">
    <location>
        <begin position="20"/>
        <end position="593"/>
    </location>
</feature>
<reference evidence="5 6" key="1">
    <citation type="submission" date="2014-04" db="EMBL/GenBank/DDBJ databases">
        <authorList>
            <consortium name="DOE Joint Genome Institute"/>
            <person name="Kuo A."/>
            <person name="Martino E."/>
            <person name="Perotto S."/>
            <person name="Kohler A."/>
            <person name="Nagy L.G."/>
            <person name="Floudas D."/>
            <person name="Copeland A."/>
            <person name="Barry K.W."/>
            <person name="Cichocki N."/>
            <person name="Veneault-Fourrey C."/>
            <person name="LaButti K."/>
            <person name="Lindquist E.A."/>
            <person name="Lipzen A."/>
            <person name="Lundell T."/>
            <person name="Morin E."/>
            <person name="Murat C."/>
            <person name="Sun H."/>
            <person name="Tunlid A."/>
            <person name="Henrissat B."/>
            <person name="Grigoriev I.V."/>
            <person name="Hibbett D.S."/>
            <person name="Martin F."/>
            <person name="Nordberg H.P."/>
            <person name="Cantor M.N."/>
            <person name="Hua S.X."/>
        </authorList>
    </citation>
    <scope>NUCLEOTIDE SEQUENCE [LARGE SCALE GENOMIC DNA]</scope>
    <source>
        <strain evidence="5 6">Zn</strain>
    </source>
</reference>
<protein>
    <submittedName>
        <fullName evidence="5">Uncharacterized protein</fullName>
    </submittedName>
</protein>
<evidence type="ECO:0000313" key="6">
    <source>
        <dbReference type="Proteomes" id="UP000054321"/>
    </source>
</evidence>
<dbReference type="InterPro" id="IPR001466">
    <property type="entry name" value="Beta-lactam-related"/>
</dbReference>
<feature type="signal peptide" evidence="2">
    <location>
        <begin position="1"/>
        <end position="19"/>
    </location>
</feature>
<evidence type="ECO:0000259" key="3">
    <source>
        <dbReference type="Pfam" id="PF00144"/>
    </source>
</evidence>
<feature type="domain" description="Beta-lactamase-related" evidence="3">
    <location>
        <begin position="69"/>
        <end position="403"/>
    </location>
</feature>
<evidence type="ECO:0000313" key="5">
    <source>
        <dbReference type="EMBL" id="KIN07557.1"/>
    </source>
</evidence>
<reference evidence="6" key="2">
    <citation type="submission" date="2015-01" db="EMBL/GenBank/DDBJ databases">
        <title>Evolutionary Origins and Diversification of the Mycorrhizal Mutualists.</title>
        <authorList>
            <consortium name="DOE Joint Genome Institute"/>
            <consortium name="Mycorrhizal Genomics Consortium"/>
            <person name="Kohler A."/>
            <person name="Kuo A."/>
            <person name="Nagy L.G."/>
            <person name="Floudas D."/>
            <person name="Copeland A."/>
            <person name="Barry K.W."/>
            <person name="Cichocki N."/>
            <person name="Veneault-Fourrey C."/>
            <person name="LaButti K."/>
            <person name="Lindquist E.A."/>
            <person name="Lipzen A."/>
            <person name="Lundell T."/>
            <person name="Morin E."/>
            <person name="Murat C."/>
            <person name="Riley R."/>
            <person name="Ohm R."/>
            <person name="Sun H."/>
            <person name="Tunlid A."/>
            <person name="Henrissat B."/>
            <person name="Grigoriev I.V."/>
            <person name="Hibbett D.S."/>
            <person name="Martin F."/>
        </authorList>
    </citation>
    <scope>NUCLEOTIDE SEQUENCE [LARGE SCALE GENOMIC DNA]</scope>
    <source>
        <strain evidence="6">Zn</strain>
    </source>
</reference>
<feature type="domain" description="Beta-lactamase-like ARB-00930-like C-terminal" evidence="4">
    <location>
        <begin position="420"/>
        <end position="537"/>
    </location>
</feature>
<evidence type="ECO:0000259" key="4">
    <source>
        <dbReference type="Pfam" id="PF26335"/>
    </source>
</evidence>
<dbReference type="InterPro" id="IPR058664">
    <property type="entry name" value="ARB_00930-like_C"/>
</dbReference>
<dbReference type="SUPFAM" id="SSF56601">
    <property type="entry name" value="beta-lactamase/transpeptidase-like"/>
    <property type="match status" value="1"/>
</dbReference>
<dbReference type="InterPro" id="IPR012338">
    <property type="entry name" value="Beta-lactam/transpept-like"/>
</dbReference>
<dbReference type="Pfam" id="PF00144">
    <property type="entry name" value="Beta-lactamase"/>
    <property type="match status" value="1"/>
</dbReference>
<keyword evidence="2" id="KW-0732">Signal</keyword>
<dbReference type="OrthoDB" id="10250282at2759"/>
<sequence>MAMFTYILLALVAPVFVCATCYNPGPSFPPVHRLLDQTDFEQLRTTLHRVISDILQEPDGWTTNTTSFAVQVTSVNETLWDYFYTAPILGEYKDSDPTPVTGDTAFRIASISKSFTVYAALLENKINLDDSVAQYIPELIEQRQINSTLVNVDWDQVTIWSLASQLSGISREADSIRLPDPVAKGFPPIPTEDDLRCFKNTTDRACNTSEVIAMAAQRPKVFEVNDRSTYSNAAFALLGIILERATGKNYSEIISSSILEPLGMNHTSTAKPKDSMGVIPYGANDWGQELGAENSSGGLYSTANDLSEYIRSILSSKLLPIATVNAWMKPHSWSHGVNSAYGMPWEMFRTTKLTSGGRAIDIITKGGDLTGYASLIAMIPEFGVGITILVAGNPQAQYDLRERLIANLVPAIEELLRCKVRARYEGSYISLFGDSSLTLVVDDMGQGIRVVGWRSNGTDFLSVYGDLKRMGESAGNWQARLIPTGIYASDLAIENWRLTAVPEKLAKNEARIFDDFCIRDVDALMYGGVSLELFSFSEIPYAGDLVFLPALLAMLVKWPAGRDSIGNIDFKELSEVTTRLKFSSSGNQVPMVG</sequence>
<evidence type="ECO:0000256" key="1">
    <source>
        <dbReference type="ARBA" id="ARBA00038473"/>
    </source>
</evidence>
<dbReference type="EMBL" id="KN832870">
    <property type="protein sequence ID" value="KIN07557.1"/>
    <property type="molecule type" value="Genomic_DNA"/>
</dbReference>
<dbReference type="Gene3D" id="3.40.710.10">
    <property type="entry name" value="DD-peptidase/beta-lactamase superfamily"/>
    <property type="match status" value="1"/>
</dbReference>
<evidence type="ECO:0000256" key="2">
    <source>
        <dbReference type="SAM" id="SignalP"/>
    </source>
</evidence>
<organism evidence="5 6">
    <name type="scientific">Oidiodendron maius (strain Zn)</name>
    <dbReference type="NCBI Taxonomy" id="913774"/>
    <lineage>
        <taxon>Eukaryota</taxon>
        <taxon>Fungi</taxon>
        <taxon>Dikarya</taxon>
        <taxon>Ascomycota</taxon>
        <taxon>Pezizomycotina</taxon>
        <taxon>Leotiomycetes</taxon>
        <taxon>Leotiomycetes incertae sedis</taxon>
        <taxon>Myxotrichaceae</taxon>
        <taxon>Oidiodendron</taxon>
    </lineage>
</organism>
<dbReference type="PANTHER" id="PTHR22935">
    <property type="entry name" value="PENICILLIN-BINDING PROTEIN"/>
    <property type="match status" value="1"/>
</dbReference>
<proteinExistence type="inferred from homology"/>
<dbReference type="HOGENOM" id="CLU_019706_1_0_1"/>
<keyword evidence="6" id="KW-1185">Reference proteome</keyword>
<dbReference type="Pfam" id="PF26335">
    <property type="entry name" value="ARB_00930_C"/>
    <property type="match status" value="1"/>
</dbReference>
<comment type="similarity">
    <text evidence="1">Belongs to the beta-lactamase family.</text>
</comment>
<dbReference type="AlphaFoldDB" id="A0A0C3HZA1"/>
<dbReference type="InterPro" id="IPR051478">
    <property type="entry name" value="Beta-lactamase-like_AB/R"/>
</dbReference>
<dbReference type="InParanoid" id="A0A0C3HZA1"/>
<dbReference type="Proteomes" id="UP000054321">
    <property type="component" value="Unassembled WGS sequence"/>
</dbReference>